<accession>A0A517ZJ46</accession>
<sequence>MTDVNVNTQRKTERKPQRVRLVNMMTKTANKSRLPRTGTLVLIAVVLLVCGGALMVWVPYHRNQVVITEVEKLGGDTGSNIVRPFWIPDAVDDEYLWIFTRVYEVDLTKAQVSDTLLEHLGELIYLEDLDLTGTQVSDAGLKHLRGLDKLELLDLCDPQATRVGVDKFKKALPHCDVWDTASRITPNH</sequence>
<keyword evidence="1" id="KW-1133">Transmembrane helix</keyword>
<evidence type="ECO:0008006" key="4">
    <source>
        <dbReference type="Google" id="ProtNLM"/>
    </source>
</evidence>
<dbReference type="Proteomes" id="UP000319383">
    <property type="component" value="Chromosome"/>
</dbReference>
<evidence type="ECO:0000313" key="2">
    <source>
        <dbReference type="EMBL" id="QDU42463.1"/>
    </source>
</evidence>
<gene>
    <name evidence="2" type="ORF">Mal52_09240</name>
</gene>
<evidence type="ECO:0000313" key="3">
    <source>
        <dbReference type="Proteomes" id="UP000319383"/>
    </source>
</evidence>
<dbReference type="Gene3D" id="3.80.10.10">
    <property type="entry name" value="Ribonuclease Inhibitor"/>
    <property type="match status" value="1"/>
</dbReference>
<proteinExistence type="predicted"/>
<keyword evidence="1" id="KW-0812">Transmembrane</keyword>
<dbReference type="InterPro" id="IPR032675">
    <property type="entry name" value="LRR_dom_sf"/>
</dbReference>
<keyword evidence="3" id="KW-1185">Reference proteome</keyword>
<protein>
    <recommendedName>
        <fullName evidence="4">Leucine Rich repeats (2 copies)</fullName>
    </recommendedName>
</protein>
<dbReference type="SUPFAM" id="SSF52047">
    <property type="entry name" value="RNI-like"/>
    <property type="match status" value="1"/>
</dbReference>
<organism evidence="2 3">
    <name type="scientific">Symmachiella dynata</name>
    <dbReference type="NCBI Taxonomy" id="2527995"/>
    <lineage>
        <taxon>Bacteria</taxon>
        <taxon>Pseudomonadati</taxon>
        <taxon>Planctomycetota</taxon>
        <taxon>Planctomycetia</taxon>
        <taxon>Planctomycetales</taxon>
        <taxon>Planctomycetaceae</taxon>
        <taxon>Symmachiella</taxon>
    </lineage>
</organism>
<name>A0A517ZJ46_9PLAN</name>
<feature type="transmembrane region" description="Helical" evidence="1">
    <location>
        <begin position="40"/>
        <end position="60"/>
    </location>
</feature>
<keyword evidence="1" id="KW-0472">Membrane</keyword>
<dbReference type="AlphaFoldDB" id="A0A517ZJ46"/>
<dbReference type="EMBL" id="CP036276">
    <property type="protein sequence ID" value="QDU42463.1"/>
    <property type="molecule type" value="Genomic_DNA"/>
</dbReference>
<dbReference type="KEGG" id="sdyn:Mal52_09240"/>
<reference evidence="2 3" key="1">
    <citation type="submission" date="2019-02" db="EMBL/GenBank/DDBJ databases">
        <title>Deep-cultivation of Planctomycetes and their phenomic and genomic characterization uncovers novel biology.</title>
        <authorList>
            <person name="Wiegand S."/>
            <person name="Jogler M."/>
            <person name="Boedeker C."/>
            <person name="Pinto D."/>
            <person name="Vollmers J."/>
            <person name="Rivas-Marin E."/>
            <person name="Kohn T."/>
            <person name="Peeters S.H."/>
            <person name="Heuer A."/>
            <person name="Rast P."/>
            <person name="Oberbeckmann S."/>
            <person name="Bunk B."/>
            <person name="Jeske O."/>
            <person name="Meyerdierks A."/>
            <person name="Storesund J.E."/>
            <person name="Kallscheuer N."/>
            <person name="Luecker S."/>
            <person name="Lage O.M."/>
            <person name="Pohl T."/>
            <person name="Merkel B.J."/>
            <person name="Hornburger P."/>
            <person name="Mueller R.-W."/>
            <person name="Bruemmer F."/>
            <person name="Labrenz M."/>
            <person name="Spormann A.M."/>
            <person name="Op den Camp H."/>
            <person name="Overmann J."/>
            <person name="Amann R."/>
            <person name="Jetten M.S.M."/>
            <person name="Mascher T."/>
            <person name="Medema M.H."/>
            <person name="Devos D.P."/>
            <person name="Kaster A.-K."/>
            <person name="Ovreas L."/>
            <person name="Rohde M."/>
            <person name="Galperin M.Y."/>
            <person name="Jogler C."/>
        </authorList>
    </citation>
    <scope>NUCLEOTIDE SEQUENCE [LARGE SCALE GENOMIC DNA]</scope>
    <source>
        <strain evidence="2 3">Mal52</strain>
    </source>
</reference>
<evidence type="ECO:0000256" key="1">
    <source>
        <dbReference type="SAM" id="Phobius"/>
    </source>
</evidence>